<dbReference type="GO" id="GO:0007029">
    <property type="term" value="P:endoplasmic reticulum organization"/>
    <property type="evidence" value="ECO:0007669"/>
    <property type="project" value="InterPro"/>
</dbReference>
<comment type="subcellular location">
    <subcellularLocation>
        <location evidence="1">Endoplasmic reticulum membrane</location>
        <topology evidence="1">Multi-pass membrane protein</topology>
    </subcellularLocation>
</comment>
<evidence type="ECO:0008006" key="9">
    <source>
        <dbReference type="Google" id="ProtNLM"/>
    </source>
</evidence>
<accession>A0A2P2J6Q6</accession>
<keyword evidence="5 7" id="KW-1133">Transmembrane helix</keyword>
<sequence>MHSRKPGRPSGTDGSDFSYRMVVDSRYTKVAKGKSRLCSLILTQAAIQLTGLAVLSTSNGSASKLAISSAVAGLICLLIGEFGRRRSRTGFLRVYIAASSVATLLSLFCALSSNSMLEAIQNRGEWENKKLDLVEAFLLLLRFLVQVFTIGTVFSLIDNMSPPKKAY</sequence>
<evidence type="ECO:0000256" key="4">
    <source>
        <dbReference type="ARBA" id="ARBA00022824"/>
    </source>
</evidence>
<keyword evidence="3 7" id="KW-0812">Transmembrane</keyword>
<proteinExistence type="inferred from homology"/>
<dbReference type="PANTHER" id="PTHR20955:SF1">
    <property type="entry name" value="PROTEIN JAGUNAL HOMOLOG 1"/>
    <property type="match status" value="1"/>
</dbReference>
<evidence type="ECO:0000256" key="1">
    <source>
        <dbReference type="ARBA" id="ARBA00004477"/>
    </source>
</evidence>
<dbReference type="PANTHER" id="PTHR20955">
    <property type="entry name" value="PROTEIN JAGUNAL HOMOLOG 1"/>
    <property type="match status" value="1"/>
</dbReference>
<dbReference type="GO" id="GO:0016192">
    <property type="term" value="P:vesicle-mediated transport"/>
    <property type="evidence" value="ECO:0007669"/>
    <property type="project" value="TreeGrafter"/>
</dbReference>
<reference evidence="8" key="1">
    <citation type="submission" date="2018-02" db="EMBL/GenBank/DDBJ databases">
        <title>Rhizophora mucronata_Transcriptome.</title>
        <authorList>
            <person name="Meera S.P."/>
            <person name="Sreeshan A."/>
            <person name="Augustine A."/>
        </authorList>
    </citation>
    <scope>NUCLEOTIDE SEQUENCE</scope>
    <source>
        <tissue evidence="8">Leaf</tissue>
    </source>
</reference>
<name>A0A2P2J6Q6_RHIMU</name>
<dbReference type="InterPro" id="IPR009787">
    <property type="entry name" value="Jagunal"/>
</dbReference>
<keyword evidence="6 7" id="KW-0472">Membrane</keyword>
<dbReference type="GO" id="GO:0005789">
    <property type="term" value="C:endoplasmic reticulum membrane"/>
    <property type="evidence" value="ECO:0007669"/>
    <property type="project" value="UniProtKB-SubCell"/>
</dbReference>
<protein>
    <recommendedName>
        <fullName evidence="9">Protein jagunal homolog 1-like</fullName>
    </recommendedName>
</protein>
<evidence type="ECO:0000256" key="3">
    <source>
        <dbReference type="ARBA" id="ARBA00022692"/>
    </source>
</evidence>
<feature type="transmembrane region" description="Helical" evidence="7">
    <location>
        <begin position="37"/>
        <end position="56"/>
    </location>
</feature>
<feature type="transmembrane region" description="Helical" evidence="7">
    <location>
        <begin position="92"/>
        <end position="113"/>
    </location>
</feature>
<evidence type="ECO:0000256" key="5">
    <source>
        <dbReference type="ARBA" id="ARBA00022989"/>
    </source>
</evidence>
<dbReference type="EMBL" id="GGEC01008669">
    <property type="protein sequence ID" value="MBW89152.1"/>
    <property type="molecule type" value="Transcribed_RNA"/>
</dbReference>
<dbReference type="AlphaFoldDB" id="A0A2P2J6Q6"/>
<comment type="similarity">
    <text evidence="2">Belongs to the jagunal family.</text>
</comment>
<organism evidence="8">
    <name type="scientific">Rhizophora mucronata</name>
    <name type="common">Asiatic mangrove</name>
    <dbReference type="NCBI Taxonomy" id="61149"/>
    <lineage>
        <taxon>Eukaryota</taxon>
        <taxon>Viridiplantae</taxon>
        <taxon>Streptophyta</taxon>
        <taxon>Embryophyta</taxon>
        <taxon>Tracheophyta</taxon>
        <taxon>Spermatophyta</taxon>
        <taxon>Magnoliopsida</taxon>
        <taxon>eudicotyledons</taxon>
        <taxon>Gunneridae</taxon>
        <taxon>Pentapetalae</taxon>
        <taxon>rosids</taxon>
        <taxon>fabids</taxon>
        <taxon>Malpighiales</taxon>
        <taxon>Rhizophoraceae</taxon>
        <taxon>Rhizophora</taxon>
    </lineage>
</organism>
<keyword evidence="4" id="KW-0256">Endoplasmic reticulum</keyword>
<dbReference type="Pfam" id="PF07086">
    <property type="entry name" value="Jagunal"/>
    <property type="match status" value="1"/>
</dbReference>
<evidence type="ECO:0000313" key="8">
    <source>
        <dbReference type="EMBL" id="MBW89152.1"/>
    </source>
</evidence>
<evidence type="ECO:0000256" key="7">
    <source>
        <dbReference type="SAM" id="Phobius"/>
    </source>
</evidence>
<evidence type="ECO:0000256" key="2">
    <source>
        <dbReference type="ARBA" id="ARBA00008462"/>
    </source>
</evidence>
<feature type="transmembrane region" description="Helical" evidence="7">
    <location>
        <begin position="133"/>
        <end position="157"/>
    </location>
</feature>
<feature type="transmembrane region" description="Helical" evidence="7">
    <location>
        <begin position="62"/>
        <end position="80"/>
    </location>
</feature>
<evidence type="ECO:0000256" key="6">
    <source>
        <dbReference type="ARBA" id="ARBA00023136"/>
    </source>
</evidence>